<dbReference type="InterPro" id="IPR036388">
    <property type="entry name" value="WH-like_DNA-bd_sf"/>
</dbReference>
<feature type="domain" description="PRD" evidence="6">
    <location>
        <begin position="278"/>
        <end position="384"/>
    </location>
</feature>
<evidence type="ECO:0000256" key="2">
    <source>
        <dbReference type="ARBA" id="ARBA00023015"/>
    </source>
</evidence>
<dbReference type="GO" id="GO:0006355">
    <property type="term" value="P:regulation of DNA-templated transcription"/>
    <property type="evidence" value="ECO:0007669"/>
    <property type="project" value="InterPro"/>
</dbReference>
<dbReference type="InterPro" id="IPR011608">
    <property type="entry name" value="PRD"/>
</dbReference>
<protein>
    <submittedName>
        <fullName evidence="7">BglG family transcription antiterminator</fullName>
    </submittedName>
</protein>
<dbReference type="InterPro" id="IPR016152">
    <property type="entry name" value="PTrfase/Anion_transptr"/>
</dbReference>
<evidence type="ECO:0000256" key="1">
    <source>
        <dbReference type="ARBA" id="ARBA00022737"/>
    </source>
</evidence>
<evidence type="ECO:0000259" key="5">
    <source>
        <dbReference type="PROSITE" id="PS51094"/>
    </source>
</evidence>
<dbReference type="PANTHER" id="PTHR30185:SF12">
    <property type="entry name" value="TRANSCRIPTIONAL REGULATOR MANR"/>
    <property type="match status" value="1"/>
</dbReference>
<dbReference type="SUPFAM" id="SSF55804">
    <property type="entry name" value="Phoshotransferase/anion transport protein"/>
    <property type="match status" value="1"/>
</dbReference>
<dbReference type="EMBL" id="JARPXM010000018">
    <property type="protein sequence ID" value="MDT2539555.1"/>
    <property type="molecule type" value="Genomic_DNA"/>
</dbReference>
<evidence type="ECO:0000313" key="8">
    <source>
        <dbReference type="Proteomes" id="UP001249240"/>
    </source>
</evidence>
<feature type="domain" description="PRD" evidence="6">
    <location>
        <begin position="165"/>
        <end position="269"/>
    </location>
</feature>
<dbReference type="InterPro" id="IPR002178">
    <property type="entry name" value="PTS_EIIA_type-2_dom"/>
</dbReference>
<evidence type="ECO:0000259" key="6">
    <source>
        <dbReference type="PROSITE" id="PS51372"/>
    </source>
</evidence>
<dbReference type="AlphaFoldDB" id="A0AAW8SXK7"/>
<dbReference type="Gene3D" id="3.40.930.10">
    <property type="entry name" value="Mannitol-specific EII, Chain A"/>
    <property type="match status" value="1"/>
</dbReference>
<dbReference type="InterPro" id="IPR036634">
    <property type="entry name" value="PRD_sf"/>
</dbReference>
<keyword evidence="3" id="KW-0010">Activator</keyword>
<evidence type="ECO:0000313" key="7">
    <source>
        <dbReference type="EMBL" id="MDT2539555.1"/>
    </source>
</evidence>
<dbReference type="CDD" id="cd00133">
    <property type="entry name" value="PTS_IIB"/>
    <property type="match status" value="1"/>
</dbReference>
<dbReference type="Proteomes" id="UP001249240">
    <property type="component" value="Unassembled WGS sequence"/>
</dbReference>
<dbReference type="Pfam" id="PF05043">
    <property type="entry name" value="Mga"/>
    <property type="match status" value="1"/>
</dbReference>
<evidence type="ECO:0000256" key="3">
    <source>
        <dbReference type="ARBA" id="ARBA00023159"/>
    </source>
</evidence>
<proteinExistence type="predicted"/>
<dbReference type="SUPFAM" id="SSF63520">
    <property type="entry name" value="PTS-regulatory domain, PRD"/>
    <property type="match status" value="2"/>
</dbReference>
<dbReference type="InterPro" id="IPR007737">
    <property type="entry name" value="Mga_HTH"/>
</dbReference>
<feature type="domain" description="PTS EIIA type-2" evidence="5">
    <location>
        <begin position="485"/>
        <end position="626"/>
    </location>
</feature>
<dbReference type="Gene3D" id="1.10.10.10">
    <property type="entry name" value="Winged helix-like DNA-binding domain superfamily/Winged helix DNA-binding domain"/>
    <property type="match status" value="2"/>
</dbReference>
<keyword evidence="4" id="KW-0804">Transcription</keyword>
<name>A0AAW8SXK7_9ENTE</name>
<gene>
    <name evidence="7" type="ORF">P7D78_15565</name>
</gene>
<comment type="caution">
    <text evidence="7">The sequence shown here is derived from an EMBL/GenBank/DDBJ whole genome shotgun (WGS) entry which is preliminary data.</text>
</comment>
<dbReference type="RefSeq" id="WP_010744440.1">
    <property type="nucleotide sequence ID" value="NZ_BAAAXM010000005.1"/>
</dbReference>
<dbReference type="InterPro" id="IPR050661">
    <property type="entry name" value="BglG_antiterminators"/>
</dbReference>
<evidence type="ECO:0000256" key="4">
    <source>
        <dbReference type="ARBA" id="ARBA00023163"/>
    </source>
</evidence>
<dbReference type="Gene3D" id="1.10.1790.10">
    <property type="entry name" value="PRD domain"/>
    <property type="match status" value="2"/>
</dbReference>
<sequence>MLTKKEKELVDYLTKKKRWVTSDELASFSNCTTRTIRNRVARINQNNQALILTSHFGYQLNPEAKIQTRGLEDRKSRIFLELLKHSSEGVDFYELAEKLFVSESTLKNDIQQLKKEITNDAIQIVFEQDFIKLTGPERAKRRYLISLLYNESDLQEKLKASIQQMIGYISLDNLQQTIQAVLSTHSIQINQYSLNNIVLHFAISIERIRQGHSLKKCLANPQIQHHPEFLIAEEISDQLAQQYDIHFSQAELEQLSLLFIGMQNETLTKQDNQQLSSFVDQKIIVALQDVLAEVERTYLVELHDEEFFNKLAIHLQSLYYRSHYETFTRNSSLLDLKTAYPLIYDLAVYISSLIQDRLDIWFNDDEISFIALHIGSFLETQKHFQNQVTIQLIVNNYHDLASNLSKQLKEHFGETVHVLVTERGKHFSKEYDLLLTTDREIASKFAGSVFIHPFLTTKDIKKIEKRMDSLKSQREKRRMYQAIEKFILPELYFNQIDPAGLKPIEIRKQMNQRMLENGFVDAAFFERVEKRERMSPTSFPSGIAVPHSVELEAERSGVAIMTLQEPLVWADHSIKLIAYIAINKDEANAFNDFFEKFIEIVSEPINTKQLSMSEDYEEFILRLKAMVDADE</sequence>
<keyword evidence="2" id="KW-0805">Transcription regulation</keyword>
<keyword evidence="1" id="KW-0677">Repeat</keyword>
<dbReference type="PROSITE" id="PS51094">
    <property type="entry name" value="PTS_EIIA_TYPE_2"/>
    <property type="match status" value="1"/>
</dbReference>
<accession>A0AAW8SXK7</accession>
<reference evidence="7" key="1">
    <citation type="submission" date="2023-03" db="EMBL/GenBank/DDBJ databases">
        <authorList>
            <person name="Shen W."/>
            <person name="Cai J."/>
        </authorList>
    </citation>
    <scope>NUCLEOTIDE SEQUENCE</scope>
    <source>
        <strain evidence="7">B646-2</strain>
    </source>
</reference>
<dbReference type="Pfam" id="PF00359">
    <property type="entry name" value="PTS_EIIA_2"/>
    <property type="match status" value="1"/>
</dbReference>
<dbReference type="Pfam" id="PF00874">
    <property type="entry name" value="PRD"/>
    <property type="match status" value="2"/>
</dbReference>
<dbReference type="PROSITE" id="PS51372">
    <property type="entry name" value="PRD_2"/>
    <property type="match status" value="2"/>
</dbReference>
<dbReference type="PANTHER" id="PTHR30185">
    <property type="entry name" value="CRYPTIC BETA-GLUCOSIDE BGL OPERON ANTITERMINATOR"/>
    <property type="match status" value="1"/>
</dbReference>
<organism evidence="7 8">
    <name type="scientific">Enterococcus raffinosus</name>
    <dbReference type="NCBI Taxonomy" id="71452"/>
    <lineage>
        <taxon>Bacteria</taxon>
        <taxon>Bacillati</taxon>
        <taxon>Bacillota</taxon>
        <taxon>Bacilli</taxon>
        <taxon>Lactobacillales</taxon>
        <taxon>Enterococcaceae</taxon>
        <taxon>Enterococcus</taxon>
    </lineage>
</organism>